<comment type="subcellular location">
    <subcellularLocation>
        <location evidence="3">Cell surface</location>
    </subcellularLocation>
    <subcellularLocation>
        <location evidence="2">Endoplasmic reticulum</location>
    </subcellularLocation>
    <subcellularLocation>
        <location evidence="4">Golgi apparatus</location>
        <location evidence="4">Golgi stack</location>
    </subcellularLocation>
</comment>
<dbReference type="InterPro" id="IPR000917">
    <property type="entry name" value="Sulfatase_N"/>
</dbReference>
<dbReference type="FunFam" id="3.40.720.10:FF:000003">
    <property type="entry name" value="Extracellular sulfatase"/>
    <property type="match status" value="1"/>
</dbReference>
<dbReference type="SUPFAM" id="SSF53649">
    <property type="entry name" value="Alkaline phosphatase-like"/>
    <property type="match status" value="2"/>
</dbReference>
<dbReference type="GO" id="GO:0009986">
    <property type="term" value="C:cell surface"/>
    <property type="evidence" value="ECO:0007669"/>
    <property type="project" value="UniProtKB-SubCell"/>
</dbReference>
<keyword evidence="12" id="KW-0325">Glycoprotein</keyword>
<evidence type="ECO:0000256" key="4">
    <source>
        <dbReference type="ARBA" id="ARBA00004348"/>
    </source>
</evidence>
<evidence type="ECO:0000256" key="9">
    <source>
        <dbReference type="ARBA" id="ARBA00022824"/>
    </source>
</evidence>
<dbReference type="GO" id="GO:0046872">
    <property type="term" value="F:metal ion binding"/>
    <property type="evidence" value="ECO:0007669"/>
    <property type="project" value="UniProtKB-KW"/>
</dbReference>
<feature type="compositionally biased region" description="Polar residues" evidence="14">
    <location>
        <begin position="917"/>
        <end position="926"/>
    </location>
</feature>
<dbReference type="AlphaFoldDB" id="A0A669QM45"/>
<dbReference type="CDD" id="cd16147">
    <property type="entry name" value="G6S"/>
    <property type="match status" value="1"/>
</dbReference>
<evidence type="ECO:0000259" key="16">
    <source>
        <dbReference type="Pfam" id="PF00884"/>
    </source>
</evidence>
<accession>A0A669QM45</accession>
<dbReference type="GO" id="GO:0030201">
    <property type="term" value="P:heparan sulfate proteoglycan metabolic process"/>
    <property type="evidence" value="ECO:0007669"/>
    <property type="project" value="TreeGrafter"/>
</dbReference>
<feature type="coiled-coil region" evidence="13">
    <location>
        <begin position="640"/>
        <end position="667"/>
    </location>
</feature>
<feature type="domain" description="Extracellular sulfatase C-terminal" evidence="17">
    <location>
        <begin position="534"/>
        <end position="676"/>
    </location>
</feature>
<dbReference type="GO" id="GO:0040037">
    <property type="term" value="P:negative regulation of fibroblast growth factor receptor signaling pathway"/>
    <property type="evidence" value="ECO:0007669"/>
    <property type="project" value="TreeGrafter"/>
</dbReference>
<keyword evidence="8" id="KW-0378">Hydrolase</keyword>
<organism evidence="18 19">
    <name type="scientific">Phasianus colchicus</name>
    <name type="common">Common pheasant</name>
    <dbReference type="NCBI Taxonomy" id="9054"/>
    <lineage>
        <taxon>Eukaryota</taxon>
        <taxon>Metazoa</taxon>
        <taxon>Chordata</taxon>
        <taxon>Craniata</taxon>
        <taxon>Vertebrata</taxon>
        <taxon>Euteleostomi</taxon>
        <taxon>Archelosauria</taxon>
        <taxon>Archosauria</taxon>
        <taxon>Dinosauria</taxon>
        <taxon>Saurischia</taxon>
        <taxon>Theropoda</taxon>
        <taxon>Coelurosauria</taxon>
        <taxon>Aves</taxon>
        <taxon>Neognathae</taxon>
        <taxon>Galloanserae</taxon>
        <taxon>Galliformes</taxon>
        <taxon>Phasianidae</taxon>
        <taxon>Phasianinae</taxon>
        <taxon>Phasianus</taxon>
    </lineage>
</organism>
<dbReference type="PANTHER" id="PTHR43108">
    <property type="entry name" value="N-ACETYLGLUCOSAMINE-6-SULFATASE FAMILY MEMBER"/>
    <property type="match status" value="1"/>
</dbReference>
<dbReference type="PROSITE" id="PS00523">
    <property type="entry name" value="SULFATASE_1"/>
    <property type="match status" value="1"/>
</dbReference>
<reference evidence="18" key="1">
    <citation type="submission" date="2025-08" db="UniProtKB">
        <authorList>
            <consortium name="Ensembl"/>
        </authorList>
    </citation>
    <scope>IDENTIFICATION</scope>
</reference>
<evidence type="ECO:0000256" key="14">
    <source>
        <dbReference type="SAM" id="MobiDB-lite"/>
    </source>
</evidence>
<evidence type="ECO:0000256" key="11">
    <source>
        <dbReference type="ARBA" id="ARBA00023034"/>
    </source>
</evidence>
<dbReference type="OMA" id="VETPPQM"/>
<evidence type="ECO:0000256" key="7">
    <source>
        <dbReference type="ARBA" id="ARBA00022729"/>
    </source>
</evidence>
<dbReference type="GO" id="GO:0005783">
    <property type="term" value="C:endoplasmic reticulum"/>
    <property type="evidence" value="ECO:0007669"/>
    <property type="project" value="UniProtKB-SubCell"/>
</dbReference>
<dbReference type="GO" id="GO:0005886">
    <property type="term" value="C:plasma membrane"/>
    <property type="evidence" value="ECO:0007669"/>
    <property type="project" value="TreeGrafter"/>
</dbReference>
<evidence type="ECO:0000256" key="6">
    <source>
        <dbReference type="ARBA" id="ARBA00022723"/>
    </source>
</evidence>
<feature type="signal peptide" evidence="15">
    <location>
        <begin position="1"/>
        <end position="22"/>
    </location>
</feature>
<dbReference type="InterPro" id="IPR017850">
    <property type="entry name" value="Alkaline_phosphatase_core_sf"/>
</dbReference>
<gene>
    <name evidence="18" type="primary">SULF1</name>
</gene>
<evidence type="ECO:0000256" key="13">
    <source>
        <dbReference type="SAM" id="Coils"/>
    </source>
</evidence>
<evidence type="ECO:0000256" key="8">
    <source>
        <dbReference type="ARBA" id="ARBA00022801"/>
    </source>
</evidence>
<keyword evidence="6" id="KW-0479">Metal-binding</keyword>
<feature type="chain" id="PRO_5025606153" evidence="15">
    <location>
        <begin position="23"/>
        <end position="1118"/>
    </location>
</feature>
<evidence type="ECO:0000256" key="5">
    <source>
        <dbReference type="ARBA" id="ARBA00008779"/>
    </source>
</evidence>
<sequence>MKTSWFALLLAVLSTELLTSHSSTLKSLRFRGRVQQERKNIRPNIILVLTDDQDVELGSLQVMNKTRRIMENGGASFINAFVTTPMCCPSRSSMLTGKYVHNHNIYTNNENCSSPSWQATHEPRTFAVYLNNTGYRTAFFGKYLNEYNGSYIPPGWREWVGLVKNSRFYNYTISRNGNKEKHGFDYAKDYFTDLITNESINYFRMSKRIYPHRPIMMVISHAAPHGPEDSAPQFSELYPNASQHITPSYNYAPNMDKHWIMQYTGPMLPIHMEFTNVLQRKRLQTLMSVDDSMERLYQMLAEMGELENTYIIYTADHGYHIGQFGLVKGKSMPYDFDIRVPFFIRGPSVEPGSVVPQIVLNIDLAPTILDIAGLDTPPDMDGKSVLKLLDLERPGNRFRTNKKTKIWRDTFLVERGKFLRKKEEANKNTQQSNQLPKYERVKELCQQARYQTACEQPGQKWQCTEDASGKLRIHKCKVSSDILAIRKRTRSIHSRGYSGKDKDCNCGDTDFRNSRTQRKNQRQFLRNPSTQKYKPRFVHTRQTRSLSVEFEGEIYDINLEEEELQVLKTRSITKRHNAENDKKAEETGGAPGDTMVADGTDAIGQPSSVRVTHKCFILPNDTIHCERELYQSARAWKDHKAYIDKEIEALQDKIKNLREVRGHLKRRKPDECDCTKQSYYNKEKGVKAQEKIKSHLHPFKEAAQEVDSKLQLFKENRRRKKERKGKKRQKKGDECSLPGLTCFTHDNNHWQTAPFWNLGSFCACTSSNNNTYWCLRTVNDTHNFLFCEFATGFLEYFDMNTDPYQLTNTVHTVERGILNQLHVQLMELRSCQGYKQCNPRPKGLETEDNYGMDGKANLPDFTGDINWQGLEDLYRVNESVYEHRYNYRLSLADWTNYLKDVDRMFALLNSYYQQNKSDEANTAQSNRDGDESSTSTSVEMSSAEEASGLTGEELELIVPTDFASLALSTMNLSQERKLELNNDIPEKSSLNDAHWRNNQAEKWLEDKESDRFDMDFSGNGLIELESRHGFMLQPISIPQKDTHQDTDAMRDIFGDQMYLPVRSDQPVVHQAVNVSMRGSSISTQKTEMFLKKTEQSLKGETSQVLNIEGSASSPLSLG</sequence>
<name>A0A669QM45_PHACC</name>
<comment type="cofactor">
    <cofactor evidence="1">
        <name>Ca(2+)</name>
        <dbReference type="ChEBI" id="CHEBI:29108"/>
    </cofactor>
</comment>
<feature type="domain" description="Sulfatase N-terminal" evidence="16">
    <location>
        <begin position="43"/>
        <end position="373"/>
    </location>
</feature>
<dbReference type="GO" id="GO:0005795">
    <property type="term" value="C:Golgi stack"/>
    <property type="evidence" value="ECO:0007669"/>
    <property type="project" value="UniProtKB-SubCell"/>
</dbReference>
<keyword evidence="11" id="KW-0333">Golgi apparatus</keyword>
<dbReference type="GO" id="GO:0010575">
    <property type="term" value="P:positive regulation of vascular endothelial growth factor production"/>
    <property type="evidence" value="ECO:0007669"/>
    <property type="project" value="TreeGrafter"/>
</dbReference>
<evidence type="ECO:0000256" key="10">
    <source>
        <dbReference type="ARBA" id="ARBA00022837"/>
    </source>
</evidence>
<protein>
    <submittedName>
        <fullName evidence="18">Sulfatase 1</fullName>
    </submittedName>
</protein>
<dbReference type="GO" id="GO:0030177">
    <property type="term" value="P:positive regulation of Wnt signaling pathway"/>
    <property type="evidence" value="ECO:0007669"/>
    <property type="project" value="TreeGrafter"/>
</dbReference>
<evidence type="ECO:0000256" key="2">
    <source>
        <dbReference type="ARBA" id="ARBA00004240"/>
    </source>
</evidence>
<dbReference type="GO" id="GO:0005539">
    <property type="term" value="F:glycosaminoglycan binding"/>
    <property type="evidence" value="ECO:0007669"/>
    <property type="project" value="TreeGrafter"/>
</dbReference>
<dbReference type="Pfam" id="PF12548">
    <property type="entry name" value="DUF3740"/>
    <property type="match status" value="2"/>
</dbReference>
<dbReference type="Pfam" id="PF00884">
    <property type="entry name" value="Sulfatase"/>
    <property type="match status" value="1"/>
</dbReference>
<keyword evidence="19" id="KW-1185">Reference proteome</keyword>
<keyword evidence="13" id="KW-0175">Coiled coil</keyword>
<dbReference type="InterPro" id="IPR024609">
    <property type="entry name" value="Extracellular_sulfatase_C"/>
</dbReference>
<dbReference type="Gene3D" id="3.40.720.10">
    <property type="entry name" value="Alkaline Phosphatase, subunit A"/>
    <property type="match status" value="1"/>
</dbReference>
<dbReference type="GO" id="GO:0032836">
    <property type="term" value="P:glomerular basement membrane development"/>
    <property type="evidence" value="ECO:0007669"/>
    <property type="project" value="TreeGrafter"/>
</dbReference>
<dbReference type="Ensembl" id="ENSPCLT00000030349.1">
    <property type="protein sequence ID" value="ENSPCLP00000021897.1"/>
    <property type="gene ID" value="ENSPCLG00000019262.1"/>
</dbReference>
<dbReference type="Proteomes" id="UP000472261">
    <property type="component" value="Unplaced"/>
</dbReference>
<dbReference type="GO" id="GO:0008449">
    <property type="term" value="F:N-acetylglucosamine-6-sulfatase activity"/>
    <property type="evidence" value="ECO:0007669"/>
    <property type="project" value="TreeGrafter"/>
</dbReference>
<feature type="compositionally biased region" description="Polar residues" evidence="14">
    <location>
        <begin position="522"/>
        <end position="531"/>
    </location>
</feature>
<evidence type="ECO:0000313" key="18">
    <source>
        <dbReference type="Ensembl" id="ENSPCLP00000021897.1"/>
    </source>
</evidence>
<keyword evidence="7 15" id="KW-0732">Signal</keyword>
<feature type="domain" description="Extracellular sulfatase C-terminal" evidence="17">
    <location>
        <begin position="677"/>
        <end position="737"/>
    </location>
</feature>
<dbReference type="InterPro" id="IPR024607">
    <property type="entry name" value="Sulfatase_CS"/>
</dbReference>
<evidence type="ECO:0000259" key="17">
    <source>
        <dbReference type="Pfam" id="PF12548"/>
    </source>
</evidence>
<evidence type="ECO:0000256" key="1">
    <source>
        <dbReference type="ARBA" id="ARBA00001913"/>
    </source>
</evidence>
<evidence type="ECO:0000313" key="19">
    <source>
        <dbReference type="Proteomes" id="UP000472261"/>
    </source>
</evidence>
<feature type="region of interest" description="Disordered" evidence="14">
    <location>
        <begin position="508"/>
        <end position="531"/>
    </location>
</feature>
<reference evidence="18" key="2">
    <citation type="submission" date="2025-09" db="UniProtKB">
        <authorList>
            <consortium name="Ensembl"/>
        </authorList>
    </citation>
    <scope>IDENTIFICATION</scope>
</reference>
<keyword evidence="9" id="KW-0256">Endoplasmic reticulum</keyword>
<evidence type="ECO:0000256" key="15">
    <source>
        <dbReference type="SAM" id="SignalP"/>
    </source>
</evidence>
<comment type="similarity">
    <text evidence="5">Belongs to the sulfatase family.</text>
</comment>
<evidence type="ECO:0000256" key="3">
    <source>
        <dbReference type="ARBA" id="ARBA00004241"/>
    </source>
</evidence>
<keyword evidence="10" id="KW-0106">Calcium</keyword>
<dbReference type="PANTHER" id="PTHR43108:SF1">
    <property type="entry name" value="EXTRACELLULAR SULFATASE SULF-1"/>
    <property type="match status" value="1"/>
</dbReference>
<feature type="region of interest" description="Disordered" evidence="14">
    <location>
        <begin position="917"/>
        <end position="950"/>
    </location>
</feature>
<feature type="compositionally biased region" description="Low complexity" evidence="14">
    <location>
        <begin position="932"/>
        <end position="947"/>
    </location>
</feature>
<evidence type="ECO:0000256" key="12">
    <source>
        <dbReference type="ARBA" id="ARBA00023180"/>
    </source>
</evidence>
<proteinExistence type="inferred from homology"/>